<dbReference type="Pfam" id="PF01479">
    <property type="entry name" value="S4"/>
    <property type="match status" value="1"/>
</dbReference>
<dbReference type="InterPro" id="IPR036986">
    <property type="entry name" value="S4_RNA-bd_sf"/>
</dbReference>
<protein>
    <recommendedName>
        <fullName evidence="4">Heat shock protein 15</fullName>
    </recommendedName>
</protein>
<reference evidence="7" key="1">
    <citation type="journal article" date="2019" name="Int. J. Syst. Evol. Microbiol.">
        <title>The Global Catalogue of Microorganisms (GCM) 10K type strain sequencing project: providing services to taxonomists for standard genome sequencing and annotation.</title>
        <authorList>
            <consortium name="The Broad Institute Genomics Platform"/>
            <consortium name="The Broad Institute Genome Sequencing Center for Infectious Disease"/>
            <person name="Wu L."/>
            <person name="Ma J."/>
        </authorList>
    </citation>
    <scope>NUCLEOTIDE SEQUENCE [LARGE SCALE GENOMIC DNA]</scope>
    <source>
        <strain evidence="7">CECT 8570</strain>
    </source>
</reference>
<dbReference type="Gene3D" id="3.10.290.10">
    <property type="entry name" value="RNA-binding S4 domain"/>
    <property type="match status" value="1"/>
</dbReference>
<dbReference type="InterPro" id="IPR025708">
    <property type="entry name" value="HSP15"/>
</dbReference>
<dbReference type="SMART" id="SM00363">
    <property type="entry name" value="S4"/>
    <property type="match status" value="1"/>
</dbReference>
<evidence type="ECO:0000256" key="1">
    <source>
        <dbReference type="ARBA" id="ARBA00008396"/>
    </source>
</evidence>
<evidence type="ECO:0000259" key="5">
    <source>
        <dbReference type="SMART" id="SM00363"/>
    </source>
</evidence>
<feature type="domain" description="RNA-binding S4" evidence="5">
    <location>
        <begin position="4"/>
        <end position="67"/>
    </location>
</feature>
<dbReference type="SUPFAM" id="SSF55174">
    <property type="entry name" value="Alpha-L RNA-binding motif"/>
    <property type="match status" value="1"/>
</dbReference>
<keyword evidence="2 4" id="KW-0694">RNA-binding</keyword>
<sequence>MDKLRLDKWLWAARFFKTRSLAKAAVEGGKVKVDGDRPKVSKEIAVGMMLTIRRGFDEQEVEVLALSDQRRGAPEAALLYQETDASLKLRSEDAALRKANAGEIHTEGRPNKKQRRQIHRFVRKVVDEG</sequence>
<evidence type="ECO:0000256" key="3">
    <source>
        <dbReference type="ARBA" id="ARBA00023125"/>
    </source>
</evidence>
<keyword evidence="7" id="KW-1185">Reference proteome</keyword>
<evidence type="ECO:0000256" key="4">
    <source>
        <dbReference type="PIRNR" id="PIRNR016821"/>
    </source>
</evidence>
<keyword evidence="3 4" id="KW-0238">DNA-binding</keyword>
<dbReference type="PIRSF" id="PIRSF016821">
    <property type="entry name" value="HSP15"/>
    <property type="match status" value="1"/>
</dbReference>
<name>A0ABV8V0T8_9GAMM</name>
<comment type="caution">
    <text evidence="6">The sequence shown here is derived from an EMBL/GenBank/DDBJ whole genome shotgun (WGS) entry which is preliminary data.</text>
</comment>
<comment type="similarity">
    <text evidence="1 4">Belongs to the HSP15 family.</text>
</comment>
<dbReference type="EMBL" id="JBHSCX010000003">
    <property type="protein sequence ID" value="MFC4361313.1"/>
    <property type="molecule type" value="Genomic_DNA"/>
</dbReference>
<dbReference type="Proteomes" id="UP001595840">
    <property type="component" value="Unassembled WGS sequence"/>
</dbReference>
<evidence type="ECO:0000313" key="7">
    <source>
        <dbReference type="Proteomes" id="UP001595840"/>
    </source>
</evidence>
<gene>
    <name evidence="6" type="ORF">ACFOX3_03305</name>
</gene>
<evidence type="ECO:0000313" key="6">
    <source>
        <dbReference type="EMBL" id="MFC4361313.1"/>
    </source>
</evidence>
<dbReference type="PROSITE" id="PS50889">
    <property type="entry name" value="S4"/>
    <property type="match status" value="1"/>
</dbReference>
<accession>A0ABV8V0T8</accession>
<dbReference type="CDD" id="cd00165">
    <property type="entry name" value="S4"/>
    <property type="match status" value="1"/>
</dbReference>
<proteinExistence type="inferred from homology"/>
<dbReference type="RefSeq" id="WP_290259924.1">
    <property type="nucleotide sequence ID" value="NZ_JAUFQG010000004.1"/>
</dbReference>
<organism evidence="6 7">
    <name type="scientific">Simiduia curdlanivorans</name>
    <dbReference type="NCBI Taxonomy" id="1492769"/>
    <lineage>
        <taxon>Bacteria</taxon>
        <taxon>Pseudomonadati</taxon>
        <taxon>Pseudomonadota</taxon>
        <taxon>Gammaproteobacteria</taxon>
        <taxon>Cellvibrionales</taxon>
        <taxon>Cellvibrionaceae</taxon>
        <taxon>Simiduia</taxon>
    </lineage>
</organism>
<dbReference type="InterPro" id="IPR002942">
    <property type="entry name" value="S4_RNA-bd"/>
</dbReference>
<evidence type="ECO:0000256" key="2">
    <source>
        <dbReference type="ARBA" id="ARBA00022884"/>
    </source>
</evidence>